<proteinExistence type="predicted"/>
<reference evidence="2 3" key="1">
    <citation type="submission" date="2014-07" db="EMBL/GenBank/DDBJ databases">
        <title>Complete genome sequence of a moderately halophilic bacterium Terribacillus aidingensis MP602, isolated from Cryptomeria fortunei in Tianmu mountain in China.</title>
        <authorList>
            <person name="Wang Y."/>
            <person name="Lu P."/>
            <person name="Zhang L."/>
        </authorList>
    </citation>
    <scope>NUCLEOTIDE SEQUENCE [LARGE SCALE GENOMIC DNA]</scope>
    <source>
        <strain evidence="2 3">MP602</strain>
    </source>
</reference>
<keyword evidence="1" id="KW-1133">Transmembrane helix</keyword>
<protein>
    <submittedName>
        <fullName evidence="2">Uncharacterized protein</fullName>
    </submittedName>
</protein>
<accession>A0A075LNX3</accession>
<evidence type="ECO:0000313" key="3">
    <source>
        <dbReference type="Proteomes" id="UP000027980"/>
    </source>
</evidence>
<organism evidence="2 3">
    <name type="scientific">Terribacillus saccharophilus</name>
    <dbReference type="NCBI Taxonomy" id="361277"/>
    <lineage>
        <taxon>Bacteria</taxon>
        <taxon>Bacillati</taxon>
        <taxon>Bacillota</taxon>
        <taxon>Bacilli</taxon>
        <taxon>Bacillales</taxon>
        <taxon>Bacillaceae</taxon>
        <taxon>Terribacillus</taxon>
    </lineage>
</organism>
<dbReference type="HOGENOM" id="CLU_2902764_0_0_9"/>
<feature type="transmembrane region" description="Helical" evidence="1">
    <location>
        <begin position="5"/>
        <end position="22"/>
    </location>
</feature>
<dbReference type="KEGG" id="tap:GZ22_05175"/>
<gene>
    <name evidence="2" type="ORF">GZ22_05175</name>
</gene>
<sequence length="62" mass="7047">MVKGIGILLIAWVIFALCFNILGMLHFISLAITLPLLFLSLLAACFFFTRKRTFKGMKKPTR</sequence>
<keyword evidence="1" id="KW-0472">Membrane</keyword>
<dbReference type="AlphaFoldDB" id="A0A075LNX3"/>
<dbReference type="EMBL" id="CP008876">
    <property type="protein sequence ID" value="AIF66083.1"/>
    <property type="molecule type" value="Genomic_DNA"/>
</dbReference>
<name>A0A075LNX3_9BACI</name>
<feature type="transmembrane region" description="Helical" evidence="1">
    <location>
        <begin position="28"/>
        <end position="49"/>
    </location>
</feature>
<evidence type="ECO:0000313" key="2">
    <source>
        <dbReference type="EMBL" id="AIF66083.1"/>
    </source>
</evidence>
<keyword evidence="1" id="KW-0812">Transmembrane</keyword>
<evidence type="ECO:0000256" key="1">
    <source>
        <dbReference type="SAM" id="Phobius"/>
    </source>
</evidence>
<dbReference type="Proteomes" id="UP000027980">
    <property type="component" value="Chromosome"/>
</dbReference>